<dbReference type="InterPro" id="IPR048514">
    <property type="entry name" value="DHU1_N"/>
</dbReference>
<keyword evidence="2" id="KW-0853">WD repeat</keyword>
<dbReference type="GO" id="GO:0071493">
    <property type="term" value="P:cellular response to UV-B"/>
    <property type="evidence" value="ECO:0007669"/>
    <property type="project" value="InterPro"/>
</dbReference>
<dbReference type="InterPro" id="IPR032675">
    <property type="entry name" value="LRR_dom_sf"/>
</dbReference>
<evidence type="ECO:0000259" key="4">
    <source>
        <dbReference type="SMART" id="SM00446"/>
    </source>
</evidence>
<organism evidence="5 6">
    <name type="scientific">Malus baccata</name>
    <name type="common">Siberian crab apple</name>
    <name type="synonym">Pyrus baccata</name>
    <dbReference type="NCBI Taxonomy" id="106549"/>
    <lineage>
        <taxon>Eukaryota</taxon>
        <taxon>Viridiplantae</taxon>
        <taxon>Streptophyta</taxon>
        <taxon>Embryophyta</taxon>
        <taxon>Tracheophyta</taxon>
        <taxon>Spermatophyta</taxon>
        <taxon>Magnoliopsida</taxon>
        <taxon>eudicotyledons</taxon>
        <taxon>Gunneridae</taxon>
        <taxon>Pentapetalae</taxon>
        <taxon>rosids</taxon>
        <taxon>fabids</taxon>
        <taxon>Rosales</taxon>
        <taxon>Rosaceae</taxon>
        <taxon>Amygdaloideae</taxon>
        <taxon>Maleae</taxon>
        <taxon>Malus</taxon>
    </lineage>
</organism>
<reference evidence="5 6" key="1">
    <citation type="journal article" date="2019" name="G3 (Bethesda)">
        <title>Sequencing of a Wild Apple (Malus baccata) Genome Unravels the Differences Between Cultivated and Wild Apple Species Regarding Disease Resistance and Cold Tolerance.</title>
        <authorList>
            <person name="Chen X."/>
        </authorList>
    </citation>
    <scope>NUCLEOTIDE SEQUENCE [LARGE SCALE GENOMIC DNA]</scope>
    <source>
        <strain evidence="6">cv. Shandingzi</strain>
        <tissue evidence="5">Leaves</tissue>
    </source>
</reference>
<sequence>MGLIHRKLNKARKLSNFPTPASSVSETHLTCAGNDQKIPPWLVCNCKAQSPWQSTSKWGFRYINSCRRHCVLPNPAILSILFKAKVKKYCQEVCSLEISLDHLKDTDFPPLLDLCMELDDSEVEAVDICNKSLYVLDGKYALLLMRAINQKLRVVDLYDLSFGKNFSRDLSQRGLTCQVLNLRSSHFRKLNMMGEFMRIHTLNLDFSTKLTSFQEDCFTCMPNLKCLSLCETRISNLWTTIAVLSKLPSLVELRFQNWLGCNNVGPFSASSSGKPDDKTDSNLPNSVHYGGRPSMCVGEPTDYNSSIEEVLRNLFVVGNMGVNDDEQSMVEDSSDDSELDSPNPLQEHGSAGLLSNVFSGWNRQADPQNENQNEEESLQGTFTRHIGDIELKYISYHASPICFEKHYREYMIASLPHLRSLDNLPIGKIDQERARIKFSECFENLPYQRKHKENIVHMLQNREIRASQTHVQSPGQKSSNLYGKSQHFYTRSLCAAKMGSFAWPFLHPLSVSGSNLGGESRSFRPRQFEYHPSDSSLMVFGTLDGEVVVVNHENEKIVSYIPSSGAMNSVLGLCWLKKYPSKLIAGSDNGSLKLYDIHHARSMVRGVYHSAGSVTFDEFDQLTSVHVNSTDELFLASGYSRDVSLYDISSGRRLQVFTDMHREHINVLKFANHSPSLFATSSFDKDVKMWDLRQKPIHPCYTSSSPRGNVMVCFSPDDHYLLVSAVDNKVRQLLAVDGRLHLNFEIASTGSSQNYTRSYYMNGRDYIISGSCDEHVVRICCAQTGRRLRDISLEGRGGSGSSMFVQSLRGDPFREFNMSILGTYMRPSSRSEIVKVNMLASSDYAKEHLDGQQPCPTNNMGG</sequence>
<dbReference type="Gene3D" id="3.80.10.10">
    <property type="entry name" value="Ribonuclease Inhibitor"/>
    <property type="match status" value="2"/>
</dbReference>
<dbReference type="InterPro" id="IPR015943">
    <property type="entry name" value="WD40/YVTN_repeat-like_dom_sf"/>
</dbReference>
<dbReference type="InterPro" id="IPR046377">
    <property type="entry name" value="DHU1"/>
</dbReference>
<dbReference type="EMBL" id="VIEB01000198">
    <property type="protein sequence ID" value="TQE01295.1"/>
    <property type="molecule type" value="Genomic_DNA"/>
</dbReference>
<dbReference type="SUPFAM" id="SSF50978">
    <property type="entry name" value="WD40 repeat-like"/>
    <property type="match status" value="1"/>
</dbReference>
<dbReference type="SMART" id="SM00446">
    <property type="entry name" value="LRRcap"/>
    <property type="match status" value="1"/>
</dbReference>
<feature type="repeat" description="WD" evidence="2">
    <location>
        <begin position="658"/>
        <end position="693"/>
    </location>
</feature>
<evidence type="ECO:0000313" key="6">
    <source>
        <dbReference type="Proteomes" id="UP000315295"/>
    </source>
</evidence>
<keyword evidence="1" id="KW-0677">Repeat</keyword>
<name>A0A540MR77_MALBA</name>
<dbReference type="SMART" id="SM00320">
    <property type="entry name" value="WD40"/>
    <property type="match status" value="4"/>
</dbReference>
<evidence type="ECO:0000256" key="3">
    <source>
        <dbReference type="SAM" id="MobiDB-lite"/>
    </source>
</evidence>
<feature type="region of interest" description="Disordered" evidence="3">
    <location>
        <begin position="269"/>
        <end position="291"/>
    </location>
</feature>
<feature type="domain" description="U2A'/phosphoprotein 32 family A C-terminal" evidence="4">
    <location>
        <begin position="404"/>
        <end position="422"/>
    </location>
</feature>
<evidence type="ECO:0000313" key="5">
    <source>
        <dbReference type="EMBL" id="TQE01295.1"/>
    </source>
</evidence>
<dbReference type="SUPFAM" id="SSF52058">
    <property type="entry name" value="L domain-like"/>
    <property type="match status" value="1"/>
</dbReference>
<dbReference type="Gene3D" id="2.130.10.10">
    <property type="entry name" value="YVTN repeat-like/Quinoprotein amine dehydrogenase"/>
    <property type="match status" value="1"/>
</dbReference>
<comment type="caution">
    <text evidence="5">The sequence shown here is derived from an EMBL/GenBank/DDBJ whole genome shotgun (WGS) entry which is preliminary data.</text>
</comment>
<protein>
    <recommendedName>
        <fullName evidence="4">U2A'/phosphoprotein 32 family A C-terminal domain-containing protein</fullName>
    </recommendedName>
</protein>
<feature type="region of interest" description="Disordered" evidence="3">
    <location>
        <begin position="325"/>
        <end position="348"/>
    </location>
</feature>
<dbReference type="PROSITE" id="PS50294">
    <property type="entry name" value="WD_REPEATS_REGION"/>
    <property type="match status" value="1"/>
</dbReference>
<evidence type="ECO:0000256" key="2">
    <source>
        <dbReference type="PROSITE-ProRule" id="PRU00221"/>
    </source>
</evidence>
<proteinExistence type="predicted"/>
<accession>A0A540MR77</accession>
<dbReference type="InterPro" id="IPR001680">
    <property type="entry name" value="WD40_rpt"/>
</dbReference>
<dbReference type="GO" id="GO:0080008">
    <property type="term" value="C:Cul4-RING E3 ubiquitin ligase complex"/>
    <property type="evidence" value="ECO:0007669"/>
    <property type="project" value="InterPro"/>
</dbReference>
<evidence type="ECO:0000256" key="1">
    <source>
        <dbReference type="ARBA" id="ARBA00022737"/>
    </source>
</evidence>
<dbReference type="AlphaFoldDB" id="A0A540MR77"/>
<dbReference type="InterPro" id="IPR036322">
    <property type="entry name" value="WD40_repeat_dom_sf"/>
</dbReference>
<dbReference type="Proteomes" id="UP000315295">
    <property type="component" value="Unassembled WGS sequence"/>
</dbReference>
<gene>
    <name evidence="5" type="ORF">C1H46_013111</name>
</gene>
<dbReference type="STRING" id="106549.A0A540MR77"/>
<dbReference type="Pfam" id="PF20919">
    <property type="entry name" value="DHU1_N"/>
    <property type="match status" value="1"/>
</dbReference>
<dbReference type="InterPro" id="IPR003603">
    <property type="entry name" value="U2A'_phosphoprotein32A_C"/>
</dbReference>
<keyword evidence="6" id="KW-1185">Reference proteome</keyword>
<feature type="compositionally biased region" description="Acidic residues" evidence="3">
    <location>
        <begin position="325"/>
        <end position="339"/>
    </location>
</feature>
<dbReference type="PROSITE" id="PS50082">
    <property type="entry name" value="WD_REPEATS_2"/>
    <property type="match status" value="1"/>
</dbReference>
<dbReference type="PANTHER" id="PTHR47201:SF1">
    <property type="entry name" value="PROTEIN DWD HYPERSENSITIVE TO UV-B 1"/>
    <property type="match status" value="1"/>
</dbReference>
<dbReference type="Pfam" id="PF00400">
    <property type="entry name" value="WD40"/>
    <property type="match status" value="1"/>
</dbReference>
<dbReference type="PANTHER" id="PTHR47201">
    <property type="entry name" value="BNAC09G30780D PROTEIN"/>
    <property type="match status" value="1"/>
</dbReference>